<reference evidence="1 2" key="1">
    <citation type="journal article" date="2021" name="Nat. Plants">
        <title>The Taxus genome provides insights into paclitaxel biosynthesis.</title>
        <authorList>
            <person name="Xiong X."/>
            <person name="Gou J."/>
            <person name="Liao Q."/>
            <person name="Li Y."/>
            <person name="Zhou Q."/>
            <person name="Bi G."/>
            <person name="Li C."/>
            <person name="Du R."/>
            <person name="Wang X."/>
            <person name="Sun T."/>
            <person name="Guo L."/>
            <person name="Liang H."/>
            <person name="Lu P."/>
            <person name="Wu Y."/>
            <person name="Zhang Z."/>
            <person name="Ro D.K."/>
            <person name="Shang Y."/>
            <person name="Huang S."/>
            <person name="Yan J."/>
        </authorList>
    </citation>
    <scope>NUCLEOTIDE SEQUENCE [LARGE SCALE GENOMIC DNA]</scope>
    <source>
        <strain evidence="1">Ta-2019</strain>
    </source>
</reference>
<dbReference type="EMBL" id="JAHRHJ020000003">
    <property type="protein sequence ID" value="KAH9322326.1"/>
    <property type="molecule type" value="Genomic_DNA"/>
</dbReference>
<evidence type="ECO:0000313" key="1">
    <source>
        <dbReference type="EMBL" id="KAH9322326.1"/>
    </source>
</evidence>
<keyword evidence="2" id="KW-1185">Reference proteome</keyword>
<accession>A0AA38LFT7</accession>
<name>A0AA38LFT7_TAXCH</name>
<feature type="non-terminal residue" evidence="1">
    <location>
        <position position="1"/>
    </location>
</feature>
<dbReference type="AlphaFoldDB" id="A0AA38LFT7"/>
<protein>
    <submittedName>
        <fullName evidence="1">Uncharacterized protein</fullName>
    </submittedName>
</protein>
<feature type="non-terminal residue" evidence="1">
    <location>
        <position position="117"/>
    </location>
</feature>
<sequence>FFGYPRPTRPFVPTVPIRNFSVSANRPVHVLRALTAQMSQCESSPFRPNRPVRVLRVPLSHLLPDCLGQILPIHPVRRFASAAYFWPDCPGAKVFCFGRSGWFASSRPECPKLFCSA</sequence>
<organism evidence="1 2">
    <name type="scientific">Taxus chinensis</name>
    <name type="common">Chinese yew</name>
    <name type="synonym">Taxus wallichiana var. chinensis</name>
    <dbReference type="NCBI Taxonomy" id="29808"/>
    <lineage>
        <taxon>Eukaryota</taxon>
        <taxon>Viridiplantae</taxon>
        <taxon>Streptophyta</taxon>
        <taxon>Embryophyta</taxon>
        <taxon>Tracheophyta</taxon>
        <taxon>Spermatophyta</taxon>
        <taxon>Pinopsida</taxon>
        <taxon>Pinidae</taxon>
        <taxon>Conifers II</taxon>
        <taxon>Cupressales</taxon>
        <taxon>Taxaceae</taxon>
        <taxon>Taxus</taxon>
    </lineage>
</organism>
<comment type="caution">
    <text evidence="1">The sequence shown here is derived from an EMBL/GenBank/DDBJ whole genome shotgun (WGS) entry which is preliminary data.</text>
</comment>
<proteinExistence type="predicted"/>
<gene>
    <name evidence="1" type="ORF">KI387_016965</name>
</gene>
<dbReference type="Proteomes" id="UP000824469">
    <property type="component" value="Unassembled WGS sequence"/>
</dbReference>
<evidence type="ECO:0000313" key="2">
    <source>
        <dbReference type="Proteomes" id="UP000824469"/>
    </source>
</evidence>